<reference evidence="2" key="4">
    <citation type="submission" date="2015-02" db="EMBL/GenBank/DDBJ databases">
        <authorList>
            <person name="Chooi Y.-H."/>
        </authorList>
    </citation>
    <scope>NUCLEOTIDE SEQUENCE</scope>
</reference>
<gene>
    <name evidence="2" type="ORF">S-PM2d175</name>
    <name evidence="1" type="ORF">S-PM2p175</name>
</gene>
<evidence type="ECO:0000313" key="3">
    <source>
        <dbReference type="Proteomes" id="UP000000994"/>
    </source>
</evidence>
<dbReference type="OrthoDB" id="2776at10239"/>
<evidence type="ECO:0000313" key="2">
    <source>
        <dbReference type="EMBL" id="CFW42383.1"/>
    </source>
</evidence>
<dbReference type="Proteomes" id="UP000000994">
    <property type="component" value="Segment"/>
</dbReference>
<dbReference type="EMBL" id="LN828717">
    <property type="protein sequence ID" value="CFW42383.1"/>
    <property type="molecule type" value="Genomic_DNA"/>
</dbReference>
<organism evidence="1 3">
    <name type="scientific">Synechococcus phage S-PM2</name>
    <dbReference type="NCBI Taxonomy" id="238854"/>
    <lineage>
        <taxon>Viruses</taxon>
        <taxon>Duplodnaviria</taxon>
        <taxon>Heunggongvirae</taxon>
        <taxon>Uroviricota</taxon>
        <taxon>Caudoviricetes</taxon>
        <taxon>Pantevenvirales</taxon>
        <taxon>Kyanoviridae</taxon>
        <taxon>Nodensvirus</taxon>
        <taxon>Nodensvirus spm2</taxon>
    </lineage>
</organism>
<dbReference type="Proteomes" id="UP000246186">
    <property type="component" value="Genome"/>
</dbReference>
<evidence type="ECO:0000313" key="4">
    <source>
        <dbReference type="Proteomes" id="UP000246186"/>
    </source>
</evidence>
<reference evidence="1 3" key="1">
    <citation type="journal article" date="2004" name="Proc. Natl. Acad. Sci. U.S.A.">
        <title>Genetic organization of the psbAD region in phages infecting marine Synechococcus strains.</title>
        <authorList>
            <person name="Millard A."/>
            <person name="Clokie M.R."/>
            <person name="Shub D.A."/>
            <person name="Mann N.H."/>
        </authorList>
    </citation>
    <scope>NUCLEOTIDE SEQUENCE [LARGE SCALE GENOMIC DNA]</scope>
</reference>
<dbReference type="RefSeq" id="YP_195210.1">
    <property type="nucleotide sequence ID" value="NC_006820.1"/>
</dbReference>
<protein>
    <submittedName>
        <fullName evidence="1">Virion structural protein</fullName>
    </submittedName>
</protein>
<proteinExistence type="predicted"/>
<dbReference type="EMBL" id="AJ630128">
    <property type="protein sequence ID" value="CAF34240.1"/>
    <property type="molecule type" value="Genomic_DNA"/>
</dbReference>
<evidence type="ECO:0000313" key="1">
    <source>
        <dbReference type="EMBL" id="CAF34240.1"/>
    </source>
</evidence>
<keyword evidence="3" id="KW-1185">Reference proteome</keyword>
<reference evidence="1 3" key="2">
    <citation type="journal article" date="2005" name="J. Bacteriol.">
        <title>The genome of S-PM2, a 'photosynthetic' T4-type bacteriophage that infects marine Synechococcus strains.</title>
        <authorList>
            <person name="Mann N.H."/>
            <person name="Clokie M.R."/>
            <person name="Millard A."/>
            <person name="Cook A."/>
            <person name="Wilson W.H."/>
            <person name="Wheatley P.J."/>
            <person name="Letarov A."/>
            <person name="Krisch H.M."/>
        </authorList>
    </citation>
    <scope>NUCLEOTIDE SEQUENCE</scope>
</reference>
<organismHost>
    <name type="scientific">Synechococcus</name>
    <dbReference type="NCBI Taxonomy" id="1129"/>
</organismHost>
<accession>Q5GQG2</accession>
<name>Q5GQG2_BPSYP</name>
<dbReference type="KEGG" id="vg:3260255"/>
<reference evidence="2 4" key="3">
    <citation type="journal article" date="2015" name="PLoS ONE">
        <title>Spontaneous Deletion of an "ORFanage" Region Facilitates Host Adaptation in a "Photosynthetic" Cyanophage.</title>
        <authorList>
            <person name="Puxty R.J."/>
            <person name="Perez-Sepulveda B."/>
            <person name="Rihtman B."/>
            <person name="Evans D.J."/>
            <person name="Millard A.D."/>
            <person name="Scanlan D.J."/>
        </authorList>
    </citation>
    <scope>NUCLEOTIDE SEQUENCE [LARGE SCALE GENOMIC DNA]</scope>
</reference>
<sequence length="1177" mass="120411">MSDRFPLIVNETSRRIEELIAGDNLDLTGNGIALDGDVGLEGQSLHSNGSVVEWRFAGDVFLTGIQSVSDKIFSNCNISGTENALSNIGNDSLENSSITINGTSIPLGGSVTTADTNTTYSFAAVDGTTDVRKTIRLTSGGSGTSTDQDVTLVAGTNVSLTRAGNDIQISSSFTDTDTITTLRSAVGGNATSGDISIAGSGSTTVSQSVDGLTITIDSTDTDTITRLRGGTGENFLAGDFTLIAGDEVTLSQTGRDITINSVDTITRLKGGATGSFKSGDVTFTGSGATTVSQSQDGSTITIDSIDTNTITRIRGSNGGTLTSGDVTFLGSGVTTVEQSPDGRTITISSTDQDTTYDAALSGGLFLSGTSFSLKNNENINDQTIVKWDSSNFQLTNSIITDDGSTVTIGGDLLVTGTTTTINTQNLVVADNNIELRRGENLTGSNGGIQLNRTTDGTGLVTSFNAMQWFESGGYWRTWDGSVPHRLVTDDEIQTLTNKTLDSPTLNFPSLGAATATSINGLSFGSTVSASLSVGNSKAISFNNSVTFNTAQNDSTITVQLSNGGTVAYTSNTLAVFASTTSNQLRGVISDSTGVGKAVFNQNPSFADSITTSSSTFSVFNTGVTNINAFGAATTITMGAISGTTTIRNSLQVDGSATIGNESGDIITVNGATNFNNEDLTLRGSSDNPIKIGRGGNAIATNTRVGYRALESNTTGANNTAFGYESSFVLNTGSNNTSFGYQALRSSGIGEGNVAFGSQSCISVTEGVGNVGVGTLTLSSVTDTNYNVCIGHYAGAALTGSGNVLIGPASTEDSLSATYAPPAPTGNNQLVIASGTGVWIRGDNGFNVVMPNNVTIQKNLQISGDLTVNGTTTTVNSRVVTIDDKAIELGAVATINFVGNATLNSNVISNLPTTAGLIVGMEVQVLNVGITLPPGTIITSIGTDQIVLNGNIGGSGGTNVTFTAIGPSDTTANGGGIIVRGSTNKTILYDNDGILPFWKISDNVDIPSGKVFSINESSVLSATTLGSSVVNSSLTSVGTLQSLSVTGNVNLKGRITEKVVNNFVTSITPVSNELEVSAANGNTIIGTLAASAINTWNFTNLGLTNGSSITLTLIVDGNATAIYGDACKVEGNSITGGIQWSGGSPPANTSNIDILTFIVVRDTSGVTKVYGQGNTGFS</sequence>